<reference evidence="1 2" key="1">
    <citation type="submission" date="2019-07" db="EMBL/GenBank/DDBJ databases">
        <title>New species of Amycolatopsis and Streptomyces.</title>
        <authorList>
            <person name="Duangmal K."/>
            <person name="Teo W.F.A."/>
            <person name="Lipun K."/>
        </authorList>
    </citation>
    <scope>NUCLEOTIDE SEQUENCE [LARGE SCALE GENOMIC DNA]</scope>
    <source>
        <strain evidence="1 2">NBRC 106415</strain>
    </source>
</reference>
<name>A0A5N8XEU1_9ACTN</name>
<dbReference type="Proteomes" id="UP000400924">
    <property type="component" value="Unassembled WGS sequence"/>
</dbReference>
<gene>
    <name evidence="1" type="ORF">FNH08_12985</name>
</gene>
<proteinExistence type="predicted"/>
<organism evidence="1 2">
    <name type="scientific">Streptomyces spongiae</name>
    <dbReference type="NCBI Taxonomy" id="565072"/>
    <lineage>
        <taxon>Bacteria</taxon>
        <taxon>Bacillati</taxon>
        <taxon>Actinomycetota</taxon>
        <taxon>Actinomycetes</taxon>
        <taxon>Kitasatosporales</taxon>
        <taxon>Streptomycetaceae</taxon>
        <taxon>Streptomyces</taxon>
    </lineage>
</organism>
<dbReference type="InterPro" id="IPR012334">
    <property type="entry name" value="Pectin_lyas_fold"/>
</dbReference>
<accession>A0A5N8XEU1</accession>
<dbReference type="OrthoDB" id="112037at2"/>
<protein>
    <recommendedName>
        <fullName evidence="3">Pectinesterase</fullName>
    </recommendedName>
</protein>
<dbReference type="AlphaFoldDB" id="A0A5N8XEU1"/>
<keyword evidence="2" id="KW-1185">Reference proteome</keyword>
<evidence type="ECO:0008006" key="3">
    <source>
        <dbReference type="Google" id="ProtNLM"/>
    </source>
</evidence>
<dbReference type="InterPro" id="IPR011050">
    <property type="entry name" value="Pectin_lyase_fold/virulence"/>
</dbReference>
<dbReference type="EMBL" id="VJZC01000068">
    <property type="protein sequence ID" value="MPY58050.1"/>
    <property type="molecule type" value="Genomic_DNA"/>
</dbReference>
<evidence type="ECO:0000313" key="2">
    <source>
        <dbReference type="Proteomes" id="UP000400924"/>
    </source>
</evidence>
<dbReference type="SUPFAM" id="SSF51126">
    <property type="entry name" value="Pectin lyase-like"/>
    <property type="match status" value="1"/>
</dbReference>
<sequence>MLAPNTDKSKKYGLLITGSTIYTNGVPTNTMYLGRPWHNTADAWPQAVVRNTTINSGITAAHRGPT</sequence>
<evidence type="ECO:0000313" key="1">
    <source>
        <dbReference type="EMBL" id="MPY58050.1"/>
    </source>
</evidence>
<comment type="caution">
    <text evidence="1">The sequence shown here is derived from an EMBL/GenBank/DDBJ whole genome shotgun (WGS) entry which is preliminary data.</text>
</comment>
<dbReference type="Gene3D" id="2.160.20.10">
    <property type="entry name" value="Single-stranded right-handed beta-helix, Pectin lyase-like"/>
    <property type="match status" value="1"/>
</dbReference>
<dbReference type="RefSeq" id="WP_152771628.1">
    <property type="nucleotide sequence ID" value="NZ_VJZC01000068.1"/>
</dbReference>